<evidence type="ECO:0000256" key="5">
    <source>
        <dbReference type="ARBA" id="ARBA00022679"/>
    </source>
</evidence>
<reference evidence="18 19" key="2">
    <citation type="submission" date="2025-04" db="UniProtKB">
        <authorList>
            <consortium name="RefSeq"/>
        </authorList>
    </citation>
    <scope>IDENTIFICATION</scope>
    <source>
        <tissue evidence="18 19">Muscle</tissue>
    </source>
</reference>
<keyword evidence="4 15" id="KW-0489">Methyltransferase</keyword>
<dbReference type="CTD" id="113802"/>
<dbReference type="GO" id="GO:0003723">
    <property type="term" value="F:RNA binding"/>
    <property type="evidence" value="ECO:0007669"/>
    <property type="project" value="UniProtKB-KW"/>
</dbReference>
<dbReference type="OrthoDB" id="2154311at2759"/>
<dbReference type="Proteomes" id="UP000504628">
    <property type="component" value="Chromosome 14"/>
</dbReference>
<dbReference type="GO" id="GO:0046872">
    <property type="term" value="F:metal ion binding"/>
    <property type="evidence" value="ECO:0007669"/>
    <property type="project" value="UniProtKB-KW"/>
</dbReference>
<evidence type="ECO:0000256" key="4">
    <source>
        <dbReference type="ARBA" id="ARBA00022603"/>
    </source>
</evidence>
<keyword evidence="16" id="KW-1185">Reference proteome</keyword>
<dbReference type="Pfam" id="PF13489">
    <property type="entry name" value="Methyltransf_23"/>
    <property type="match status" value="1"/>
</dbReference>
<evidence type="ECO:0000256" key="11">
    <source>
        <dbReference type="ARBA" id="ARBA00029981"/>
    </source>
</evidence>
<dbReference type="GO" id="GO:0001510">
    <property type="term" value="P:RNA methylation"/>
    <property type="evidence" value="ECO:0007669"/>
    <property type="project" value="InterPro"/>
</dbReference>
<dbReference type="AlphaFoldDB" id="A0A6J2KXT0"/>
<protein>
    <recommendedName>
        <fullName evidence="3">Small RNA 2'-O-methyltransferase</fullName>
        <ecNumber evidence="12">2.1.1.386</ecNumber>
    </recommendedName>
    <alternativeName>
        <fullName evidence="11">HEN1 methyltransferase homolog 1</fullName>
    </alternativeName>
</protein>
<dbReference type="GO" id="GO:0005634">
    <property type="term" value="C:nucleus"/>
    <property type="evidence" value="ECO:0007669"/>
    <property type="project" value="TreeGrafter"/>
</dbReference>
<dbReference type="GO" id="GO:0005737">
    <property type="term" value="C:cytoplasm"/>
    <property type="evidence" value="ECO:0007669"/>
    <property type="project" value="TreeGrafter"/>
</dbReference>
<dbReference type="KEGG" id="pdic:114489046"/>
<dbReference type="PANTHER" id="PTHR21404">
    <property type="entry name" value="HEN1"/>
    <property type="match status" value="1"/>
</dbReference>
<dbReference type="Gene3D" id="3.40.50.150">
    <property type="entry name" value="Vaccinia Virus protein VP39"/>
    <property type="match status" value="1"/>
</dbReference>
<dbReference type="RefSeq" id="XP_028358858.1">
    <property type="nucleotide sequence ID" value="XM_028503057.2"/>
</dbReference>
<comment type="cofactor">
    <cofactor evidence="1">
        <name>Mg(2+)</name>
        <dbReference type="ChEBI" id="CHEBI:18420"/>
    </cofactor>
</comment>
<evidence type="ECO:0000313" key="19">
    <source>
        <dbReference type="RefSeq" id="XP_028358858.1"/>
    </source>
</evidence>
<sequence length="387" mass="43000">MEQNNREGDSVADGNFDLPTKKTINFFPPLYRQRYSFVNDLVNRHKPKKVADLGCGNALLIQMIKSHSCLELIVGVDINEDKIGSQRCKLSPFSGDYLSPRDLNLSIILYHGSAVERDSRLRGFDLVTCIELIEHLDSQDLARFPKVVFGYLSPAMVVISTPNSDFNPLFPVVTLRDSDHKFEWNRKQFQTWALGVADFYNYSVEFTGVGEPPEGAGNVGYCTQIGVFRKIGAPETASCAAEQCGEHVYKVVYSVSYPSLQQREVRRLALANEVSRQVQSLRQSYVSGLSAAQSGDRQGPPPTKANRLAAFSGPVFTELEKRNIEKAPKPFCCGGEFCVPLERLLAYPKVNRLCDDADAMRALLEGTVRLSRDGSAVTVDLQDDDGQ</sequence>
<comment type="function">
    <text evidence="14">Methyltransferase that adds a 2'-O-methyl group at the 3'-end of piRNAs, a class of 24 to 30 nucleotide RNAs that are generated by a Dicer-independent mechanism and are primarily derived from transposons and other repeated sequence elements. This probably protects the 3'-end of piRNAs from uridylation activity and subsequent degradation. Stabilization of piRNAs is essential for gametogenesis.</text>
</comment>
<evidence type="ECO:0000256" key="10">
    <source>
        <dbReference type="ARBA" id="ARBA00023158"/>
    </source>
</evidence>
<dbReference type="SUPFAM" id="SSF53335">
    <property type="entry name" value="S-adenosyl-L-methionine-dependent methyltransferases"/>
    <property type="match status" value="1"/>
</dbReference>
<evidence type="ECO:0000256" key="6">
    <source>
        <dbReference type="ARBA" id="ARBA00022691"/>
    </source>
</evidence>
<evidence type="ECO:0000256" key="7">
    <source>
        <dbReference type="ARBA" id="ARBA00022723"/>
    </source>
</evidence>
<evidence type="ECO:0000256" key="3">
    <source>
        <dbReference type="ARBA" id="ARBA00021330"/>
    </source>
</evidence>
<keyword evidence="8" id="KW-0460">Magnesium</keyword>
<evidence type="ECO:0000256" key="2">
    <source>
        <dbReference type="ARBA" id="ARBA00009026"/>
    </source>
</evidence>
<dbReference type="GO" id="GO:0090486">
    <property type="term" value="F:small RNA 2'-O-methyltransferase activity"/>
    <property type="evidence" value="ECO:0007669"/>
    <property type="project" value="UniProtKB-EC"/>
</dbReference>
<evidence type="ECO:0000313" key="17">
    <source>
        <dbReference type="Proteomes" id="UP000664940"/>
    </source>
</evidence>
<evidence type="ECO:0000256" key="1">
    <source>
        <dbReference type="ARBA" id="ARBA00001946"/>
    </source>
</evidence>
<reference evidence="15 17" key="1">
    <citation type="journal article" date="2020" name="Nature">
        <title>Six reference-quality genomes reveal evolution of bat adaptations.</title>
        <authorList>
            <person name="Jebb D."/>
            <person name="Huang Z."/>
            <person name="Pippel M."/>
            <person name="Hughes G.M."/>
            <person name="Lavrichenko K."/>
            <person name="Devanna P."/>
            <person name="Winkler S."/>
            <person name="Jermiin L.S."/>
            <person name="Skirmuntt E.C."/>
            <person name="Katzourakis A."/>
            <person name="Burkitt-Gray L."/>
            <person name="Ray D.A."/>
            <person name="Sullivan K.A.M."/>
            <person name="Roscito J.G."/>
            <person name="Kirilenko B.M."/>
            <person name="Davalos L.M."/>
            <person name="Corthals A.P."/>
            <person name="Power M.L."/>
            <person name="Jones G."/>
            <person name="Ransome R.D."/>
            <person name="Dechmann D.K.N."/>
            <person name="Locatelli A.G."/>
            <person name="Puechmaille S.J."/>
            <person name="Fedrigo O."/>
            <person name="Jarvis E.D."/>
            <person name="Hiller M."/>
            <person name="Vernes S.C."/>
            <person name="Myers E.W."/>
            <person name="Teeling E.C."/>
        </authorList>
    </citation>
    <scope>NUCLEOTIDE SEQUENCE [LARGE SCALE GENOMIC DNA]</scope>
    <source>
        <strain evidence="15">Bat1K_MPI-CBG_1</strain>
    </source>
</reference>
<evidence type="ECO:0000256" key="12">
    <source>
        <dbReference type="ARBA" id="ARBA00035025"/>
    </source>
</evidence>
<dbReference type="RefSeq" id="XP_035871685.1">
    <property type="nucleotide sequence ID" value="XM_036015792.1"/>
</dbReference>
<evidence type="ECO:0000313" key="18">
    <source>
        <dbReference type="RefSeq" id="XP_028358857.1"/>
    </source>
</evidence>
<accession>A0A6J2KXT0</accession>
<name>A0A6J2KXT0_9CHIR</name>
<evidence type="ECO:0000313" key="20">
    <source>
        <dbReference type="RefSeq" id="XP_035871685.1"/>
    </source>
</evidence>
<evidence type="ECO:0000256" key="13">
    <source>
        <dbReference type="ARBA" id="ARBA00048418"/>
    </source>
</evidence>
<keyword evidence="6" id="KW-0949">S-adenosyl-L-methionine</keyword>
<gene>
    <name evidence="18 19 20" type="primary">HENMT1</name>
    <name evidence="15" type="ORF">HJG60_006185</name>
</gene>
<evidence type="ECO:0000313" key="16">
    <source>
        <dbReference type="Proteomes" id="UP000504628"/>
    </source>
</evidence>
<dbReference type="EC" id="2.1.1.386" evidence="12"/>
<dbReference type="InterPro" id="IPR026610">
    <property type="entry name" value="Hen1"/>
</dbReference>
<keyword evidence="10" id="KW-0943">RNA-mediated gene silencing</keyword>
<dbReference type="GO" id="GO:0034587">
    <property type="term" value="P:piRNA processing"/>
    <property type="evidence" value="ECO:0007669"/>
    <property type="project" value="TreeGrafter"/>
</dbReference>
<keyword evidence="7" id="KW-0479">Metal-binding</keyword>
<dbReference type="InterPro" id="IPR029063">
    <property type="entry name" value="SAM-dependent_MTases_sf"/>
</dbReference>
<evidence type="ECO:0000256" key="14">
    <source>
        <dbReference type="ARBA" id="ARBA00053983"/>
    </source>
</evidence>
<proteinExistence type="inferred from homology"/>
<keyword evidence="9" id="KW-0694">RNA-binding</keyword>
<dbReference type="Proteomes" id="UP000664940">
    <property type="component" value="Unassembled WGS sequence"/>
</dbReference>
<evidence type="ECO:0000256" key="8">
    <source>
        <dbReference type="ARBA" id="ARBA00022842"/>
    </source>
</evidence>
<comment type="similarity">
    <text evidence="2">Belongs to the methyltransferase superfamily. HEN1 family.</text>
</comment>
<evidence type="ECO:0000256" key="9">
    <source>
        <dbReference type="ARBA" id="ARBA00022884"/>
    </source>
</evidence>
<dbReference type="PANTHER" id="PTHR21404:SF3">
    <property type="entry name" value="SMALL RNA 2'-O-METHYLTRANSFERASE"/>
    <property type="match status" value="1"/>
</dbReference>
<dbReference type="FunFam" id="3.40.50.150:FF:000124">
    <property type="entry name" value="HEN methyltransferase 1"/>
    <property type="match status" value="1"/>
</dbReference>
<dbReference type="EMBL" id="JABVXQ010000015">
    <property type="protein sequence ID" value="KAF6074619.1"/>
    <property type="molecule type" value="Genomic_DNA"/>
</dbReference>
<dbReference type="RefSeq" id="XP_028358857.1">
    <property type="nucleotide sequence ID" value="XM_028503056.2"/>
</dbReference>
<dbReference type="GeneID" id="114489046"/>
<dbReference type="GO" id="GO:0030422">
    <property type="term" value="P:siRNA processing"/>
    <property type="evidence" value="ECO:0007669"/>
    <property type="project" value="TreeGrafter"/>
</dbReference>
<comment type="catalytic activity">
    <reaction evidence="13">
        <text>small RNA 3'-end nucleotide + S-adenosyl-L-methionine = small RNA 3'-end 2'-O-methylnucleotide + S-adenosyl-L-homocysteine + H(+)</text>
        <dbReference type="Rhea" id="RHEA:37887"/>
        <dbReference type="Rhea" id="RHEA-COMP:10415"/>
        <dbReference type="Rhea" id="RHEA-COMP:10416"/>
        <dbReference type="ChEBI" id="CHEBI:15378"/>
        <dbReference type="ChEBI" id="CHEBI:57856"/>
        <dbReference type="ChEBI" id="CHEBI:59789"/>
        <dbReference type="ChEBI" id="CHEBI:74896"/>
        <dbReference type="ChEBI" id="CHEBI:74898"/>
        <dbReference type="EC" id="2.1.1.386"/>
    </reaction>
</comment>
<keyword evidence="5 15" id="KW-0808">Transferase</keyword>
<evidence type="ECO:0000313" key="15">
    <source>
        <dbReference type="EMBL" id="KAF6074619.1"/>
    </source>
</evidence>
<organism evidence="16 19">
    <name type="scientific">Phyllostomus discolor</name>
    <name type="common">pale spear-nosed bat</name>
    <dbReference type="NCBI Taxonomy" id="89673"/>
    <lineage>
        <taxon>Eukaryota</taxon>
        <taxon>Metazoa</taxon>
        <taxon>Chordata</taxon>
        <taxon>Craniata</taxon>
        <taxon>Vertebrata</taxon>
        <taxon>Euteleostomi</taxon>
        <taxon>Mammalia</taxon>
        <taxon>Eutheria</taxon>
        <taxon>Laurasiatheria</taxon>
        <taxon>Chiroptera</taxon>
        <taxon>Yangochiroptera</taxon>
        <taxon>Phyllostomidae</taxon>
        <taxon>Phyllostominae</taxon>
        <taxon>Phyllostomus</taxon>
    </lineage>
</organism>